<evidence type="ECO:0000313" key="2">
    <source>
        <dbReference type="Proteomes" id="UP000640426"/>
    </source>
</evidence>
<protein>
    <submittedName>
        <fullName evidence="1">Uncharacterized protein</fullName>
    </submittedName>
</protein>
<gene>
    <name evidence="1" type="ORF">JAO74_12570</name>
</gene>
<dbReference type="EMBL" id="JAELXS010000006">
    <property type="protein sequence ID" value="MBJ6122626.1"/>
    <property type="molecule type" value="Genomic_DNA"/>
</dbReference>
<keyword evidence="2" id="KW-1185">Reference proteome</keyword>
<proteinExistence type="predicted"/>
<comment type="caution">
    <text evidence="1">The sequence shown here is derived from an EMBL/GenBank/DDBJ whole genome shotgun (WGS) entry which is preliminary data.</text>
</comment>
<organism evidence="1 2">
    <name type="scientific">Sphingomonas mollis</name>
    <dbReference type="NCBI Taxonomy" id="2795726"/>
    <lineage>
        <taxon>Bacteria</taxon>
        <taxon>Pseudomonadati</taxon>
        <taxon>Pseudomonadota</taxon>
        <taxon>Alphaproteobacteria</taxon>
        <taxon>Sphingomonadales</taxon>
        <taxon>Sphingomonadaceae</taxon>
        <taxon>Sphingomonas</taxon>
    </lineage>
</organism>
<dbReference type="RefSeq" id="WP_199038434.1">
    <property type="nucleotide sequence ID" value="NZ_JAELXS010000006.1"/>
</dbReference>
<name>A0ABS0XRH8_9SPHN</name>
<dbReference type="Gene3D" id="3.30.70.260">
    <property type="match status" value="1"/>
</dbReference>
<accession>A0ABS0XRH8</accession>
<dbReference type="Proteomes" id="UP000640426">
    <property type="component" value="Unassembled WGS sequence"/>
</dbReference>
<reference evidence="2" key="1">
    <citation type="submission" date="2020-12" db="EMBL/GenBank/DDBJ databases">
        <title>Hymenobacter sp.</title>
        <authorList>
            <person name="Kim M.K."/>
        </authorList>
    </citation>
    <scope>NUCLEOTIDE SEQUENCE [LARGE SCALE GENOMIC DNA]</scope>
    <source>
        <strain evidence="2">BT553</strain>
    </source>
</reference>
<sequence>MIARHRTHIINLRRDARVHTNATDVEVHDIQQLLHLIAALRALDAVNAVERV</sequence>
<evidence type="ECO:0000313" key="1">
    <source>
        <dbReference type="EMBL" id="MBJ6122626.1"/>
    </source>
</evidence>